<comment type="similarity">
    <text evidence="1">Belongs to the transferase hexapeptide repeat family.</text>
</comment>
<proteinExistence type="inferred from homology"/>
<evidence type="ECO:0000313" key="5">
    <source>
        <dbReference type="Proteomes" id="UP000031829"/>
    </source>
</evidence>
<evidence type="ECO:0000256" key="3">
    <source>
        <dbReference type="ARBA" id="ARBA00022737"/>
    </source>
</evidence>
<dbReference type="PROSITE" id="PS00101">
    <property type="entry name" value="HEXAPEP_TRANSFERASES"/>
    <property type="match status" value="1"/>
</dbReference>
<dbReference type="InterPro" id="IPR011004">
    <property type="entry name" value="Trimer_LpxA-like_sf"/>
</dbReference>
<evidence type="ECO:0000256" key="1">
    <source>
        <dbReference type="ARBA" id="ARBA00007274"/>
    </source>
</evidence>
<dbReference type="HOGENOM" id="CLU_051638_7_1_9"/>
<name>A0A0B6AAM0_PRIM2</name>
<evidence type="ECO:0000313" key="4">
    <source>
        <dbReference type="EMBL" id="AJI21965.1"/>
    </source>
</evidence>
<dbReference type="PANTHER" id="PTHR23416:SF23">
    <property type="entry name" value="ACETYLTRANSFERASE C18B11.09C-RELATED"/>
    <property type="match status" value="1"/>
</dbReference>
<gene>
    <name evidence="4" type="ORF">BG04_3426</name>
</gene>
<keyword evidence="3" id="KW-0677">Repeat</keyword>
<dbReference type="Gene3D" id="2.160.10.10">
    <property type="entry name" value="Hexapeptide repeat proteins"/>
    <property type="match status" value="1"/>
</dbReference>
<dbReference type="AlphaFoldDB" id="A0A0B6AAM0"/>
<dbReference type="GO" id="GO:0008374">
    <property type="term" value="F:O-acyltransferase activity"/>
    <property type="evidence" value="ECO:0007669"/>
    <property type="project" value="TreeGrafter"/>
</dbReference>
<dbReference type="Proteomes" id="UP000031829">
    <property type="component" value="Chromosome"/>
</dbReference>
<dbReference type="InterPro" id="IPR051159">
    <property type="entry name" value="Hexapeptide_acetyltransf"/>
</dbReference>
<dbReference type="Pfam" id="PF00132">
    <property type="entry name" value="Hexapep"/>
    <property type="match status" value="1"/>
</dbReference>
<dbReference type="InterPro" id="IPR001451">
    <property type="entry name" value="Hexapep"/>
</dbReference>
<evidence type="ECO:0000256" key="2">
    <source>
        <dbReference type="ARBA" id="ARBA00022679"/>
    </source>
</evidence>
<accession>A0A0B6AAM0</accession>
<dbReference type="CDD" id="cd04647">
    <property type="entry name" value="LbH_MAT_like"/>
    <property type="match status" value="1"/>
</dbReference>
<dbReference type="InterPro" id="IPR018357">
    <property type="entry name" value="Hexapep_transf_CS"/>
</dbReference>
<protein>
    <submittedName>
        <fullName evidence="4">Hexapeptide repeat of succinyl-transferase family protein</fullName>
    </submittedName>
</protein>
<organism evidence="4 5">
    <name type="scientific">Priestia megaterium (strain ATCC 14581 / DSM 32 / CCUG 1817 / JCM 2506 / NBRC 15308 / NCIMB 9376 / NCTC 10342 / NRRL B-14308 / VKM B-512 / Ford 19)</name>
    <name type="common">Bacillus megaterium</name>
    <dbReference type="NCBI Taxonomy" id="1348623"/>
    <lineage>
        <taxon>Bacteria</taxon>
        <taxon>Bacillati</taxon>
        <taxon>Bacillota</taxon>
        <taxon>Bacilli</taxon>
        <taxon>Bacillales</taxon>
        <taxon>Bacillaceae</taxon>
        <taxon>Priestia</taxon>
    </lineage>
</organism>
<dbReference type="RefSeq" id="WP_051975626.1">
    <property type="nucleotide sequence ID" value="NZ_CP009920.1"/>
</dbReference>
<dbReference type="SUPFAM" id="SSF51161">
    <property type="entry name" value="Trimeric LpxA-like enzymes"/>
    <property type="match status" value="1"/>
</dbReference>
<dbReference type="GeneID" id="93641486"/>
<sequence>MLEIRKLLKELRFLPSKLRNYIVFRMKYVDIGNKVKVRGSIKIIGRGKITIKDGTVINSSPYANPVGGKQQTVFYVINNASLIIGENSGLSNSTICCSNSIIIGDNVKIGGGCEIYDTDFHSLDYLKRRKILDDSIKSSPIKIGNDVFIGANSLILKGVEIGDCSIIGAGSVITKSVPKNEIWAGNPARFIRKIN</sequence>
<dbReference type="PANTHER" id="PTHR23416">
    <property type="entry name" value="SIALIC ACID SYNTHASE-RELATED"/>
    <property type="match status" value="1"/>
</dbReference>
<dbReference type="GO" id="GO:0005829">
    <property type="term" value="C:cytosol"/>
    <property type="evidence" value="ECO:0007669"/>
    <property type="project" value="TreeGrafter"/>
</dbReference>
<keyword evidence="2 4" id="KW-0808">Transferase</keyword>
<dbReference type="KEGG" id="bmeg:BG04_3426"/>
<dbReference type="EMBL" id="CP009920">
    <property type="protein sequence ID" value="AJI21965.1"/>
    <property type="molecule type" value="Genomic_DNA"/>
</dbReference>
<reference evidence="4 5" key="1">
    <citation type="journal article" date="2015" name="Genome Announc.">
        <title>Complete genome sequences for 35 biothreat assay-relevant bacillus species.</title>
        <authorList>
            <person name="Johnson S.L."/>
            <person name="Daligault H.E."/>
            <person name="Davenport K.W."/>
            <person name="Jaissle J."/>
            <person name="Frey K.G."/>
            <person name="Ladner J.T."/>
            <person name="Broomall S.M."/>
            <person name="Bishop-Lilly K.A."/>
            <person name="Bruce D.C."/>
            <person name="Gibbons H.S."/>
            <person name="Coyne S.R."/>
            <person name="Lo C.C."/>
            <person name="Meincke L."/>
            <person name="Munk A.C."/>
            <person name="Koroleva G.I."/>
            <person name="Rosenzweig C.N."/>
            <person name="Palacios G.F."/>
            <person name="Redden C.L."/>
            <person name="Minogue T.D."/>
            <person name="Chain P.S."/>
        </authorList>
    </citation>
    <scope>NUCLEOTIDE SEQUENCE [LARGE SCALE GENOMIC DNA]</scope>
    <source>
        <strain evidence="5">ATCC 14581 / DSM 32 / JCM 2506 / NBRC 15308 / NCIMB 9376 / NCTC 10342 / NRRL B-14308 / VKM B-512</strain>
    </source>
</reference>